<dbReference type="SMART" id="SM00510">
    <property type="entry name" value="TFS2M"/>
    <property type="match status" value="1"/>
</dbReference>
<feature type="region of interest" description="Disordered" evidence="1">
    <location>
        <begin position="978"/>
        <end position="1124"/>
    </location>
</feature>
<feature type="region of interest" description="Disordered" evidence="1">
    <location>
        <begin position="584"/>
        <end position="734"/>
    </location>
</feature>
<dbReference type="EMBL" id="BNJQ01000025">
    <property type="protein sequence ID" value="GHP09504.1"/>
    <property type="molecule type" value="Genomic_DNA"/>
</dbReference>
<dbReference type="InterPro" id="IPR003618">
    <property type="entry name" value="TFIIS_cen_dom"/>
</dbReference>
<name>A0A830HQT8_9CHLO</name>
<dbReference type="PANTHER" id="PTHR36812:SF9">
    <property type="entry name" value="MYB-LIKE PROTEIN X ISOFORM X1"/>
    <property type="match status" value="1"/>
</dbReference>
<dbReference type="SUPFAM" id="SSF46942">
    <property type="entry name" value="Elongation factor TFIIS domain 2"/>
    <property type="match status" value="1"/>
</dbReference>
<feature type="compositionally biased region" description="Low complexity" evidence="1">
    <location>
        <begin position="591"/>
        <end position="600"/>
    </location>
</feature>
<evidence type="ECO:0000256" key="1">
    <source>
        <dbReference type="SAM" id="MobiDB-lite"/>
    </source>
</evidence>
<feature type="compositionally biased region" description="Low complexity" evidence="1">
    <location>
        <begin position="376"/>
        <end position="396"/>
    </location>
</feature>
<comment type="caution">
    <text evidence="3">The sequence shown here is derived from an EMBL/GenBank/DDBJ whole genome shotgun (WGS) entry which is preliminary data.</text>
</comment>
<feature type="domain" description="TFIIS central" evidence="2">
    <location>
        <begin position="403"/>
        <end position="540"/>
    </location>
</feature>
<feature type="compositionally biased region" description="Polar residues" evidence="1">
    <location>
        <begin position="334"/>
        <end position="355"/>
    </location>
</feature>
<dbReference type="Proteomes" id="UP000660262">
    <property type="component" value="Unassembled WGS sequence"/>
</dbReference>
<feature type="compositionally biased region" description="Acidic residues" evidence="1">
    <location>
        <begin position="295"/>
        <end position="327"/>
    </location>
</feature>
<protein>
    <recommendedName>
        <fullName evidence="2">TFIIS central domain-containing protein</fullName>
    </recommendedName>
</protein>
<dbReference type="InterPro" id="IPR036575">
    <property type="entry name" value="TFIIS_cen_dom_sf"/>
</dbReference>
<organism evidence="3 4">
    <name type="scientific">Pycnococcus provasolii</name>
    <dbReference type="NCBI Taxonomy" id="41880"/>
    <lineage>
        <taxon>Eukaryota</taxon>
        <taxon>Viridiplantae</taxon>
        <taxon>Chlorophyta</taxon>
        <taxon>Pseudoscourfieldiophyceae</taxon>
        <taxon>Pseudoscourfieldiales</taxon>
        <taxon>Pycnococcaceae</taxon>
        <taxon>Pycnococcus</taxon>
    </lineage>
</organism>
<feature type="region of interest" description="Disordered" evidence="1">
    <location>
        <begin position="217"/>
        <end position="396"/>
    </location>
</feature>
<dbReference type="PANTHER" id="PTHR36812">
    <property type="entry name" value="NEUROFILAMENT TRIPLET M PROTEIN-LIKE PROTEIN"/>
    <property type="match status" value="1"/>
</dbReference>
<feature type="compositionally biased region" description="Acidic residues" evidence="1">
    <location>
        <begin position="47"/>
        <end position="59"/>
    </location>
</feature>
<gene>
    <name evidence="3" type="ORF">PPROV_000823900</name>
</gene>
<feature type="compositionally biased region" description="Pro residues" evidence="1">
    <location>
        <begin position="648"/>
        <end position="659"/>
    </location>
</feature>
<evidence type="ECO:0000313" key="4">
    <source>
        <dbReference type="Proteomes" id="UP000660262"/>
    </source>
</evidence>
<evidence type="ECO:0000313" key="3">
    <source>
        <dbReference type="EMBL" id="GHP09504.1"/>
    </source>
</evidence>
<dbReference type="AlphaFoldDB" id="A0A830HQT8"/>
<feature type="compositionally biased region" description="Basic and acidic residues" evidence="1">
    <location>
        <begin position="611"/>
        <end position="622"/>
    </location>
</feature>
<dbReference type="GO" id="GO:0006351">
    <property type="term" value="P:DNA-templated transcription"/>
    <property type="evidence" value="ECO:0007669"/>
    <property type="project" value="InterPro"/>
</dbReference>
<feature type="compositionally biased region" description="Low complexity" evidence="1">
    <location>
        <begin position="23"/>
        <end position="38"/>
    </location>
</feature>
<feature type="compositionally biased region" description="Low complexity" evidence="1">
    <location>
        <begin position="96"/>
        <end position="125"/>
    </location>
</feature>
<feature type="compositionally biased region" description="Acidic residues" evidence="1">
    <location>
        <begin position="601"/>
        <end position="610"/>
    </location>
</feature>
<feature type="compositionally biased region" description="Basic and acidic residues" evidence="1">
    <location>
        <begin position="225"/>
        <end position="266"/>
    </location>
</feature>
<sequence length="1124" mass="121438">MENAPAPAPPGEGGEGAPGGGHLQQSHHSSVSMSVLVVDDSRVNGVGDEEEEEDEEEDQQQVHGGAGDGDEDDEEEVVEVLVNGGAHSHSHPHPPEAAAAAAEEEAAAAASHAKQQRSSARARSQTQKFTSSAEAQKTRDSELRRQMYAQTNEWLGEDWARSGYRCDIYWDGEDLWYPATLIDYNETTNKWHVQYDEQTWCMWEKLREEWTRWHDDQNTEQQLKVAEEKRKKYDEEQEEEEKRMEEEKKEKQREARKLREQKKKEQQQQQQNKQNKKLAKKDAPSEENHEAEAREMEEEALDSENSDEDDEDDDDEGKDADFDEDAANDMFKTILSNVSSSKKTTTRGQSPSSATKKSKVERTSPPSAAVSKKKTTTTTTNPEKSSKPKQQQPLPQVCVPSELRDKARQSFADTLTSALQAVKEVNGGEDGSQPTASESFDAKSYANDLEEALATWAASGGVLANVCLRNYKTKLRSIVFNIRDAHNPDLKCNICALHILPARLATMSTDEMASKHIQSWRRGVADAAEKQKILHLDEESIKNNPLLGGAGKRVVVRSASTAEADAVQNVEMVKQDLVREAAKEEVRDRAAAAAGAQSSGSDDDDDDDADERGSPDQREAKRARVAPVDVSLTDPMESSPEKDEQTPSPSPTPVAPPSETPGMMSFEEWFAKSSEGGGGGGGDAAPEAADASAARKRQRDERDARREAKEAAKREKKSSRSSPPDSKALVTSHVTSAPAASAPFRGTFSSAGLPNADVEEAPLPFLGDGTFPGASVMRLMPLLGASTDLKGYVRFEKAKEFLRDVAMKSKSRSVSLGVICSAVGSDGKGASELFRALRSKNRCAYGKGTSSETELYVYALSDASGSVAPGAMWREEAVAILTELGGWRNSALASALAAHAPTCGSALFVVAVVHRNGSEAEKPNFPPPLAVNSSSAVPKAYDPFMQPGAHTANATVYPPPPPMPDFARGLQELSALMPTTTQAGGGGSAYPPPPPPSHMMAAPPSHVGQMGGRLGGSAPPRGGVGYPPQPQGMPGGYRQQGPPPGGFYAAPPPPSHLQQRPPHMHQHQPPPQQQQHYHNPPPPPQRGGGGRGGGWQQHRGGGGWAPPLQHPPPPQQQHRGGGWR</sequence>
<dbReference type="PROSITE" id="PS51321">
    <property type="entry name" value="TFIIS_CENTRAL"/>
    <property type="match status" value="1"/>
</dbReference>
<feature type="compositionally biased region" description="Pro residues" evidence="1">
    <location>
        <begin position="1041"/>
        <end position="1055"/>
    </location>
</feature>
<feature type="compositionally biased region" description="Gly residues" evidence="1">
    <location>
        <begin position="1086"/>
        <end position="1104"/>
    </location>
</feature>
<accession>A0A830HQT8</accession>
<dbReference type="Pfam" id="PF07500">
    <property type="entry name" value="TFIIS_M"/>
    <property type="match status" value="1"/>
</dbReference>
<feature type="region of interest" description="Disordered" evidence="1">
    <location>
        <begin position="1"/>
        <end position="142"/>
    </location>
</feature>
<feature type="compositionally biased region" description="Basic and acidic residues" evidence="1">
    <location>
        <begin position="280"/>
        <end position="294"/>
    </location>
</feature>
<feature type="compositionally biased region" description="Polar residues" evidence="1">
    <location>
        <begin position="126"/>
        <end position="135"/>
    </location>
</feature>
<keyword evidence="4" id="KW-1185">Reference proteome</keyword>
<dbReference type="Gene3D" id="1.10.472.30">
    <property type="entry name" value="Transcription elongation factor S-II, central domain"/>
    <property type="match status" value="1"/>
</dbReference>
<feature type="compositionally biased region" description="Acidic residues" evidence="1">
    <location>
        <begin position="68"/>
        <end position="78"/>
    </location>
</feature>
<feature type="compositionally biased region" description="Gly residues" evidence="1">
    <location>
        <begin position="11"/>
        <end position="22"/>
    </location>
</feature>
<reference evidence="3" key="1">
    <citation type="submission" date="2020-10" db="EMBL/GenBank/DDBJ databases">
        <title>Unveiling of a novel bifunctional photoreceptor, Dualchrome1, isolated from a cosmopolitan green alga.</title>
        <authorList>
            <person name="Suzuki S."/>
            <person name="Kawachi M."/>
        </authorList>
    </citation>
    <scope>NUCLEOTIDE SEQUENCE</scope>
    <source>
        <strain evidence="3">NIES 2893</strain>
    </source>
</reference>
<proteinExistence type="predicted"/>
<dbReference type="CDD" id="cd20404">
    <property type="entry name" value="Tudor_Agenet_AtEML-like"/>
    <property type="match status" value="1"/>
</dbReference>
<dbReference type="OrthoDB" id="515814at2759"/>
<feature type="compositionally biased region" description="Pro residues" evidence="1">
    <location>
        <begin position="1"/>
        <end position="10"/>
    </location>
</feature>
<evidence type="ECO:0000259" key="2">
    <source>
        <dbReference type="PROSITE" id="PS51321"/>
    </source>
</evidence>
<feature type="compositionally biased region" description="Basic and acidic residues" evidence="1">
    <location>
        <begin position="698"/>
        <end position="713"/>
    </location>
</feature>